<dbReference type="PROSITE" id="PS01124">
    <property type="entry name" value="HTH_ARAC_FAMILY_2"/>
    <property type="match status" value="1"/>
</dbReference>
<evidence type="ECO:0000256" key="3">
    <source>
        <dbReference type="ARBA" id="ARBA00023163"/>
    </source>
</evidence>
<accession>A0A494VXI2</accession>
<reference evidence="5 6" key="1">
    <citation type="submission" date="2018-10" db="EMBL/GenBank/DDBJ databases">
        <title>Genome sequencing of Mucilaginibacter sp. HYN0043.</title>
        <authorList>
            <person name="Kim M."/>
            <person name="Yi H."/>
        </authorList>
    </citation>
    <scope>NUCLEOTIDE SEQUENCE [LARGE SCALE GENOMIC DNA]</scope>
    <source>
        <strain evidence="5 6">HYN0043</strain>
    </source>
</reference>
<evidence type="ECO:0000256" key="2">
    <source>
        <dbReference type="ARBA" id="ARBA00023125"/>
    </source>
</evidence>
<evidence type="ECO:0000256" key="1">
    <source>
        <dbReference type="ARBA" id="ARBA00023015"/>
    </source>
</evidence>
<organism evidence="5 6">
    <name type="scientific">Mucilaginibacter celer</name>
    <dbReference type="NCBI Taxonomy" id="2305508"/>
    <lineage>
        <taxon>Bacteria</taxon>
        <taxon>Pseudomonadati</taxon>
        <taxon>Bacteroidota</taxon>
        <taxon>Sphingobacteriia</taxon>
        <taxon>Sphingobacteriales</taxon>
        <taxon>Sphingobacteriaceae</taxon>
        <taxon>Mucilaginibacter</taxon>
    </lineage>
</organism>
<dbReference type="Proteomes" id="UP000270046">
    <property type="component" value="Chromosome"/>
</dbReference>
<dbReference type="SUPFAM" id="SSF46689">
    <property type="entry name" value="Homeodomain-like"/>
    <property type="match status" value="2"/>
</dbReference>
<protein>
    <submittedName>
        <fullName evidence="5">Helix-turn-helix domain-containing protein</fullName>
    </submittedName>
</protein>
<evidence type="ECO:0000259" key="4">
    <source>
        <dbReference type="PROSITE" id="PS01124"/>
    </source>
</evidence>
<evidence type="ECO:0000313" key="5">
    <source>
        <dbReference type="EMBL" id="AYL96183.1"/>
    </source>
</evidence>
<sequence length="145" mass="17031">MTNQLPKIYLYRRLVQAKLFIDSNYHEAIDLDAIADEAYFSKFHFIRLFKGIYGKTPHQYLITVRIDNACLLLKKSIAVSEVCYAVGFDSVTSFSALFKKVTHYSPAAYQQSELKRQQEMQQIPLKYIPNCFAMEKDWLQNRNFQ</sequence>
<keyword evidence="2" id="KW-0238">DNA-binding</keyword>
<keyword evidence="1" id="KW-0805">Transcription regulation</keyword>
<proteinExistence type="predicted"/>
<name>A0A494VXI2_9SPHI</name>
<gene>
    <name evidence="5" type="ORF">HYN43_013165</name>
</gene>
<dbReference type="PANTHER" id="PTHR43280">
    <property type="entry name" value="ARAC-FAMILY TRANSCRIPTIONAL REGULATOR"/>
    <property type="match status" value="1"/>
</dbReference>
<dbReference type="InterPro" id="IPR018060">
    <property type="entry name" value="HTH_AraC"/>
</dbReference>
<dbReference type="Pfam" id="PF12833">
    <property type="entry name" value="HTH_18"/>
    <property type="match status" value="1"/>
</dbReference>
<dbReference type="RefSeq" id="WP_119409787.1">
    <property type="nucleotide sequence ID" value="NZ_CP032869.1"/>
</dbReference>
<dbReference type="KEGG" id="muh:HYN43_013165"/>
<dbReference type="InterPro" id="IPR009057">
    <property type="entry name" value="Homeodomain-like_sf"/>
</dbReference>
<evidence type="ECO:0000313" key="6">
    <source>
        <dbReference type="Proteomes" id="UP000270046"/>
    </source>
</evidence>
<dbReference type="AlphaFoldDB" id="A0A494VXI2"/>
<feature type="domain" description="HTH araC/xylS-type" evidence="4">
    <location>
        <begin position="15"/>
        <end position="112"/>
    </location>
</feature>
<keyword evidence="6" id="KW-1185">Reference proteome</keyword>
<dbReference type="GO" id="GO:0043565">
    <property type="term" value="F:sequence-specific DNA binding"/>
    <property type="evidence" value="ECO:0007669"/>
    <property type="project" value="InterPro"/>
</dbReference>
<dbReference type="SMART" id="SM00342">
    <property type="entry name" value="HTH_ARAC"/>
    <property type="match status" value="1"/>
</dbReference>
<dbReference type="OrthoDB" id="9816011at2"/>
<dbReference type="Gene3D" id="1.10.10.60">
    <property type="entry name" value="Homeodomain-like"/>
    <property type="match status" value="2"/>
</dbReference>
<keyword evidence="3" id="KW-0804">Transcription</keyword>
<dbReference type="PANTHER" id="PTHR43280:SF2">
    <property type="entry name" value="HTH-TYPE TRANSCRIPTIONAL REGULATOR EXSA"/>
    <property type="match status" value="1"/>
</dbReference>
<dbReference type="GO" id="GO:0003700">
    <property type="term" value="F:DNA-binding transcription factor activity"/>
    <property type="evidence" value="ECO:0007669"/>
    <property type="project" value="InterPro"/>
</dbReference>
<dbReference type="EMBL" id="CP032869">
    <property type="protein sequence ID" value="AYL96183.1"/>
    <property type="molecule type" value="Genomic_DNA"/>
</dbReference>